<evidence type="ECO:0000256" key="1">
    <source>
        <dbReference type="SAM" id="MobiDB-lite"/>
    </source>
</evidence>
<sequence>MADGGRDDILGQKAQAAQRAFEARGMSLAKALRRALSRTADVLWDLALVTQSVAVEMLDQDGVVAALTPGDLLLLLDGPDGALGLVLVDRQVMTGLIEVQTIQQVTQMPLDTERVLTPTDAAMMAPLLDGALDRLADSLAEHPLHGQLQGYRFGAMVEDARTASLLLDGAAYRVFTAEVDLALGRRRGVLKLILPERKPRRGADAPPPEDLPGPHEALLSRVPAKLDAVLTRVRLPLNRARALKPGDLLPLASDALGRVEVMAGPGHLVARGRLGKINGLRAVRLTWPVAGGGRGMALPLPDRRRASTPPMGPRLTGARRRPCPTCRPPPRSRWPIPGISRGRRRCRTFPGWISPQRRRSSTSTPLARMRPLSRAATPWRLCPRSTSRVISRQRRKPSIWMISRLVAGPVWRNQAARPRSR</sequence>
<dbReference type="InterPro" id="IPR036429">
    <property type="entry name" value="SpoA-like_sf"/>
</dbReference>
<proteinExistence type="predicted"/>
<keyword evidence="3" id="KW-0969">Cilium</keyword>
<evidence type="ECO:0000259" key="2">
    <source>
        <dbReference type="Pfam" id="PF01052"/>
    </source>
</evidence>
<name>A0AAW9SFQ8_9RHOB</name>
<dbReference type="RefSeq" id="WP_347165516.1">
    <property type="nucleotide sequence ID" value="NZ_JBDNCH010000002.1"/>
</dbReference>
<feature type="domain" description="Flagellar motor switch protein FliN-like C-terminal" evidence="2">
    <location>
        <begin position="219"/>
        <end position="286"/>
    </location>
</feature>
<organism evidence="3 4">
    <name type="scientific">Ponticoccus litoralis</name>
    <dbReference type="NCBI Taxonomy" id="422297"/>
    <lineage>
        <taxon>Bacteria</taxon>
        <taxon>Pseudomonadati</taxon>
        <taxon>Pseudomonadota</taxon>
        <taxon>Alphaproteobacteria</taxon>
        <taxon>Rhodobacterales</taxon>
        <taxon>Roseobacteraceae</taxon>
        <taxon>Ponticoccus</taxon>
    </lineage>
</organism>
<keyword evidence="3" id="KW-0966">Cell projection</keyword>
<dbReference type="Gene3D" id="2.30.330.10">
    <property type="entry name" value="SpoA-like"/>
    <property type="match status" value="1"/>
</dbReference>
<gene>
    <name evidence="3" type="ORF">ABFB10_04005</name>
</gene>
<evidence type="ECO:0000313" key="3">
    <source>
        <dbReference type="EMBL" id="MEN9060320.1"/>
    </source>
</evidence>
<dbReference type="SUPFAM" id="SSF101801">
    <property type="entry name" value="Surface presentation of antigens (SPOA)"/>
    <property type="match status" value="1"/>
</dbReference>
<dbReference type="Pfam" id="PF01052">
    <property type="entry name" value="FliMN_C"/>
    <property type="match status" value="1"/>
</dbReference>
<keyword evidence="4" id="KW-1185">Reference proteome</keyword>
<protein>
    <submittedName>
        <fullName evidence="3">FliM/FliN family flagellar motor C-terminal domain-containing protein</fullName>
    </submittedName>
</protein>
<feature type="region of interest" description="Disordered" evidence="1">
    <location>
        <begin position="351"/>
        <end position="370"/>
    </location>
</feature>
<accession>A0AAW9SFQ8</accession>
<feature type="region of interest" description="Disordered" evidence="1">
    <location>
        <begin position="296"/>
        <end position="340"/>
    </location>
</feature>
<dbReference type="AlphaFoldDB" id="A0AAW9SFQ8"/>
<comment type="caution">
    <text evidence="3">The sequence shown here is derived from an EMBL/GenBank/DDBJ whole genome shotgun (WGS) entry which is preliminary data.</text>
</comment>
<reference evidence="3 4" key="1">
    <citation type="submission" date="2024-05" db="EMBL/GenBank/DDBJ databases">
        <title>Genome sequence of Ponticoccus litoralis KCCM 90028.</title>
        <authorList>
            <person name="Kim J.M."/>
            <person name="Lee J.K."/>
            <person name="Choi B.J."/>
            <person name="Bayburt H."/>
            <person name="Baek J.H."/>
            <person name="Jeon C.O."/>
        </authorList>
    </citation>
    <scope>NUCLEOTIDE SEQUENCE [LARGE SCALE GENOMIC DNA]</scope>
    <source>
        <strain evidence="3 4">KCCM 90028</strain>
    </source>
</reference>
<dbReference type="InterPro" id="IPR001543">
    <property type="entry name" value="FliN-like_C"/>
</dbReference>
<evidence type="ECO:0000313" key="4">
    <source>
        <dbReference type="Proteomes" id="UP001428774"/>
    </source>
</evidence>
<dbReference type="EMBL" id="JBDNCH010000002">
    <property type="protein sequence ID" value="MEN9060320.1"/>
    <property type="molecule type" value="Genomic_DNA"/>
</dbReference>
<keyword evidence="3" id="KW-0282">Flagellum</keyword>
<dbReference type="Proteomes" id="UP001428774">
    <property type="component" value="Unassembled WGS sequence"/>
</dbReference>